<evidence type="ECO:0008006" key="4">
    <source>
        <dbReference type="Google" id="ProtNLM"/>
    </source>
</evidence>
<dbReference type="Proteomes" id="UP000008312">
    <property type="component" value="Unassembled WGS sequence"/>
</dbReference>
<keyword evidence="3" id="KW-1185">Reference proteome</keyword>
<evidence type="ECO:0000313" key="2">
    <source>
        <dbReference type="EMBL" id="CBK22410.2"/>
    </source>
</evidence>
<dbReference type="GeneID" id="24919694"/>
<gene>
    <name evidence="2" type="ORF">GSBLH_T00002535001</name>
</gene>
<sequence>MKNYIPLLVIFTVALAVPAVQVDVVTGPVNFWFLDCLNKVCSELDATKNMNVEDGASVPIELEEKPTYTLFVQCLRSEDNCYVSYSTASWNSTVSVAPMESSTFPASNSAAILEASMTPEYYNQEGPVEVVLKFSLTGSSLPVQLSLTASDLTITNGALSSEISEPNPGEFHFQVTPSARSSFAVILSPSLMTADGFFVERGALQAVLFDDEAPYLLTTQYTDGLIEDLETKQIVLTLNEPVSVLSFSGVVQSVVASSAPNAFEVVLRGSGDALIDFEDLAGNRFSFSHPVVFDPQSDVVLIEQPALNATLPLNGRVEFAFNHAVQVSETVREAQLATEEATISVRLDNQRMVRVEDNRVLIFFDPAVMAEGEYVLTIPAGAFESDAGKTSEAIVVPVWVTGKQCNTGYVVGGMRGEKCRCFSSGDRCQCSCGETSFSRKY</sequence>
<evidence type="ECO:0000256" key="1">
    <source>
        <dbReference type="SAM" id="SignalP"/>
    </source>
</evidence>
<accession>D8M3D7</accession>
<organism evidence="2">
    <name type="scientific">Blastocystis hominis</name>
    <dbReference type="NCBI Taxonomy" id="12968"/>
    <lineage>
        <taxon>Eukaryota</taxon>
        <taxon>Sar</taxon>
        <taxon>Stramenopiles</taxon>
        <taxon>Bigyra</taxon>
        <taxon>Opalozoa</taxon>
        <taxon>Opalinata</taxon>
        <taxon>Blastocystidae</taxon>
        <taxon>Blastocystis</taxon>
    </lineage>
</organism>
<name>D8M3D7_BLAHO</name>
<proteinExistence type="predicted"/>
<feature type="signal peptide" evidence="1">
    <location>
        <begin position="1"/>
        <end position="22"/>
    </location>
</feature>
<dbReference type="EMBL" id="FN668650">
    <property type="protein sequence ID" value="CBK22410.2"/>
    <property type="molecule type" value="Genomic_DNA"/>
</dbReference>
<dbReference type="RefSeq" id="XP_012896458.1">
    <property type="nucleotide sequence ID" value="XM_013041004.1"/>
</dbReference>
<dbReference type="InParanoid" id="D8M3D7"/>
<reference evidence="2" key="1">
    <citation type="submission" date="2010-02" db="EMBL/GenBank/DDBJ databases">
        <title>Sequencing and annotation of the Blastocystis hominis genome.</title>
        <authorList>
            <person name="Wincker P."/>
        </authorList>
    </citation>
    <scope>NUCLEOTIDE SEQUENCE</scope>
    <source>
        <strain evidence="2">Singapore isolate B</strain>
    </source>
</reference>
<dbReference type="OrthoDB" id="10473397at2759"/>
<dbReference type="AlphaFoldDB" id="D8M3D7"/>
<protein>
    <recommendedName>
        <fullName evidence="4">SbsA Ig-like domain-containing protein</fullName>
    </recommendedName>
</protein>
<feature type="chain" id="PRO_5003117745" description="SbsA Ig-like domain-containing protein" evidence="1">
    <location>
        <begin position="23"/>
        <end position="441"/>
    </location>
</feature>
<keyword evidence="1" id="KW-0732">Signal</keyword>
<evidence type="ECO:0000313" key="3">
    <source>
        <dbReference type="Proteomes" id="UP000008312"/>
    </source>
</evidence>